<dbReference type="GO" id="GO:0005524">
    <property type="term" value="F:ATP binding"/>
    <property type="evidence" value="ECO:0007669"/>
    <property type="project" value="UniProtKB-KW"/>
</dbReference>
<dbReference type="InterPro" id="IPR027417">
    <property type="entry name" value="P-loop_NTPase"/>
</dbReference>
<reference evidence="7" key="1">
    <citation type="submission" date="2013-07" db="EMBL/GenBank/DDBJ databases">
        <authorList>
            <consortium name="The Broad Institute Genome Sequencing Platform"/>
            <person name="Cuomo C."/>
            <person name="Litvintseva A."/>
            <person name="Chen Y."/>
            <person name="Heitman J."/>
            <person name="Sun S."/>
            <person name="Springer D."/>
            <person name="Dromer F."/>
            <person name="Young S.K."/>
            <person name="Zeng Q."/>
            <person name="Gargeya S."/>
            <person name="Fitzgerald M."/>
            <person name="Abouelleil A."/>
            <person name="Alvarado L."/>
            <person name="Berlin A.M."/>
            <person name="Chapman S.B."/>
            <person name="Dewar J."/>
            <person name="Goldberg J."/>
            <person name="Griggs A."/>
            <person name="Gujja S."/>
            <person name="Hansen M."/>
            <person name="Howarth C."/>
            <person name="Imamovic A."/>
            <person name="Larimer J."/>
            <person name="McCowan C."/>
            <person name="Murphy C."/>
            <person name="Pearson M."/>
            <person name="Priest M."/>
            <person name="Roberts A."/>
            <person name="Saif S."/>
            <person name="Shea T."/>
            <person name="Sykes S."/>
            <person name="Wortman J."/>
            <person name="Nusbaum C."/>
            <person name="Birren B."/>
        </authorList>
    </citation>
    <scope>NUCLEOTIDE SEQUENCE</scope>
    <source>
        <strain evidence="7">CBS 10118</strain>
    </source>
</reference>
<dbReference type="FunFam" id="3.40.50.300:FF:000618">
    <property type="entry name" value="ATP-binding cassette (ABC) transporter, putative"/>
    <property type="match status" value="1"/>
</dbReference>
<keyword evidence="4" id="KW-0175">Coiled coil</keyword>
<evidence type="ECO:0000256" key="4">
    <source>
        <dbReference type="SAM" id="Coils"/>
    </source>
</evidence>
<dbReference type="FunFam" id="3.40.50.300:FF:000104">
    <property type="entry name" value="ATP-binding cassette sub-family F member 3"/>
    <property type="match status" value="1"/>
</dbReference>
<evidence type="ECO:0000256" key="5">
    <source>
        <dbReference type="SAM" id="MobiDB-lite"/>
    </source>
</evidence>
<feature type="compositionally biased region" description="Polar residues" evidence="5">
    <location>
        <begin position="24"/>
        <end position="33"/>
    </location>
</feature>
<name>A0AAJ8M4M0_9TREE</name>
<feature type="region of interest" description="Disordered" evidence="5">
    <location>
        <begin position="1"/>
        <end position="49"/>
    </location>
</feature>
<keyword evidence="2" id="KW-0547">Nucleotide-binding</keyword>
<feature type="domain" description="ABC transporter" evidence="6">
    <location>
        <begin position="587"/>
        <end position="808"/>
    </location>
</feature>
<dbReference type="SMART" id="SM00382">
    <property type="entry name" value="AAA"/>
    <property type="match status" value="3"/>
</dbReference>
<dbReference type="InterPro" id="IPR003439">
    <property type="entry name" value="ABC_transporter-like_ATP-bd"/>
</dbReference>
<dbReference type="PANTHER" id="PTHR19211">
    <property type="entry name" value="ATP-BINDING TRANSPORT PROTEIN-RELATED"/>
    <property type="match status" value="1"/>
</dbReference>
<feature type="coiled-coil region" evidence="4">
    <location>
        <begin position="507"/>
        <end position="560"/>
    </location>
</feature>
<dbReference type="RefSeq" id="XP_065725173.1">
    <property type="nucleotide sequence ID" value="XM_065869101.1"/>
</dbReference>
<dbReference type="GeneID" id="30208329"/>
<dbReference type="CDD" id="cd03221">
    <property type="entry name" value="ABCF_EF-3"/>
    <property type="match status" value="2"/>
</dbReference>
<keyword evidence="3" id="KW-0067">ATP-binding</keyword>
<evidence type="ECO:0000313" key="7">
    <source>
        <dbReference type="EMBL" id="WVW78598.1"/>
    </source>
</evidence>
<dbReference type="Pfam" id="PF00005">
    <property type="entry name" value="ABC_tran"/>
    <property type="match status" value="3"/>
</dbReference>
<feature type="domain" description="ABC transporter" evidence="6">
    <location>
        <begin position="275"/>
        <end position="526"/>
    </location>
</feature>
<gene>
    <name evidence="7" type="ORF">I302_100555</name>
</gene>
<evidence type="ECO:0000313" key="8">
    <source>
        <dbReference type="Proteomes" id="UP000092730"/>
    </source>
</evidence>
<accession>A0AAJ8M4M0</accession>
<dbReference type="SUPFAM" id="SSF52540">
    <property type="entry name" value="P-loop containing nucleoside triphosphate hydrolases"/>
    <property type="match status" value="3"/>
</dbReference>
<sequence>MPPSASKQKRLAEKAAKNAEKGKTGSSATTPSGSVAGGSTPLTSLSANGSTENLTLDAAAQMKKLTMATDRSANGVLISDLKGRDIKIDQYTLSFHGRLLIEGAEIALNYGQRYGLLGENGSGKSTFLESIAERDIEIPDHIDIYLVRGAVEPSDVNALDYIVASAKEKVARLEKMAEDMATADEVDEIGLELIYEELEEMDPSTFEAKAGAILNGLGFSQAMMAKPTKDMSGGWRMRVALARALFIKPHMKKLTMATDRSANGVLISDLKGRDIKIDQYTLSFHGRLLIEGAEIALNYGQRYGLLGENGSGKSTFLESIAERDIEIPDHIDIYLVRGAVEPSDVNALDYIVASAKEKVARLEKMAEDMATADEVDEIGLELIYEELEEMDPSTFEAKAGAILNGLGFSQAMMAKPTKDMSGGWRMRVALARALFIKPHVLLLDEPTSHLDLGAVVWLEAYLSTYNHILILTSHSADFMDTVCTNIMDLTLKKKLVYYGGNYTTYVRTKAENEVNQMKAYNKQQEEIAHIKKFISSAGTYANLVKQAKSKQKIIDKMEAAGLVEKIETRKPLRFNFEDVKKLPPPIIAFSDVAFSYSGKKEDFLYQDLSFGIDMDSRIAIVGDNGTGKSTLLNLITGALQPVRGSVNRHTQLKLAKYSQHSADQLPYDKSPVDHIASLYHDKFPEKDLQFWRGQVGRFGITGAHQTSPISQLSDGLRNRVVFAILAMEMPHVILLDEPTNHLDMDSIDALAEAIKAFSGGVVIVSHDFRLISQVAEDLWEVKDKKVINLTKEDISIVDYKKSLAKRSQAQIEKAKLISKSATKGVA</sequence>
<dbReference type="Pfam" id="PF12848">
    <property type="entry name" value="ABC_tran_Xtn"/>
    <property type="match status" value="1"/>
</dbReference>
<dbReference type="GO" id="GO:0016887">
    <property type="term" value="F:ATP hydrolysis activity"/>
    <property type="evidence" value="ECO:0007669"/>
    <property type="project" value="InterPro"/>
</dbReference>
<dbReference type="InterPro" id="IPR003593">
    <property type="entry name" value="AAA+_ATPase"/>
</dbReference>
<proteinExistence type="predicted"/>
<evidence type="ECO:0000256" key="3">
    <source>
        <dbReference type="ARBA" id="ARBA00022840"/>
    </source>
</evidence>
<protein>
    <recommendedName>
        <fullName evidence="6">ABC transporter domain-containing protein</fullName>
    </recommendedName>
</protein>
<dbReference type="Gene3D" id="3.40.50.300">
    <property type="entry name" value="P-loop containing nucleotide triphosphate hydrolases"/>
    <property type="match status" value="3"/>
</dbReference>
<dbReference type="EMBL" id="CP144541">
    <property type="protein sequence ID" value="WVW78598.1"/>
    <property type="molecule type" value="Genomic_DNA"/>
</dbReference>
<dbReference type="AlphaFoldDB" id="A0AAJ8M4M0"/>
<keyword evidence="1" id="KW-0677">Repeat</keyword>
<evidence type="ECO:0000256" key="2">
    <source>
        <dbReference type="ARBA" id="ARBA00022741"/>
    </source>
</evidence>
<dbReference type="PROSITE" id="PS50893">
    <property type="entry name" value="ABC_TRANSPORTER_2"/>
    <property type="match status" value="2"/>
</dbReference>
<dbReference type="PANTHER" id="PTHR19211:SF15">
    <property type="entry name" value="ATP-BINDING CASSETTE SUB-FAMILY F MEMBER 2"/>
    <property type="match status" value="1"/>
</dbReference>
<dbReference type="KEGG" id="kbi:30208329"/>
<dbReference type="InterPro" id="IPR050611">
    <property type="entry name" value="ABCF"/>
</dbReference>
<organism evidence="7 8">
    <name type="scientific">Kwoniella bestiolae CBS 10118</name>
    <dbReference type="NCBI Taxonomy" id="1296100"/>
    <lineage>
        <taxon>Eukaryota</taxon>
        <taxon>Fungi</taxon>
        <taxon>Dikarya</taxon>
        <taxon>Basidiomycota</taxon>
        <taxon>Agaricomycotina</taxon>
        <taxon>Tremellomycetes</taxon>
        <taxon>Tremellales</taxon>
        <taxon>Cryptococcaceae</taxon>
        <taxon>Kwoniella</taxon>
    </lineage>
</organism>
<dbReference type="InterPro" id="IPR032781">
    <property type="entry name" value="ABC_tran_Xtn"/>
</dbReference>
<reference evidence="7" key="2">
    <citation type="submission" date="2024-02" db="EMBL/GenBank/DDBJ databases">
        <title>Comparative genomics of Cryptococcus and Kwoniella reveals pathogenesis evolution and contrasting modes of karyotype evolution via chromosome fusion or intercentromeric recombination.</title>
        <authorList>
            <person name="Coelho M.A."/>
            <person name="David-Palma M."/>
            <person name="Shea T."/>
            <person name="Bowers K."/>
            <person name="McGinley-Smith S."/>
            <person name="Mohammad A.W."/>
            <person name="Gnirke A."/>
            <person name="Yurkov A.M."/>
            <person name="Nowrousian M."/>
            <person name="Sun S."/>
            <person name="Cuomo C.A."/>
            <person name="Heitman J."/>
        </authorList>
    </citation>
    <scope>NUCLEOTIDE SEQUENCE</scope>
    <source>
        <strain evidence="7">CBS 10118</strain>
    </source>
</reference>
<evidence type="ECO:0000256" key="1">
    <source>
        <dbReference type="ARBA" id="ARBA00022737"/>
    </source>
</evidence>
<dbReference type="Proteomes" id="UP000092730">
    <property type="component" value="Chromosome 1"/>
</dbReference>
<evidence type="ECO:0000259" key="6">
    <source>
        <dbReference type="PROSITE" id="PS50893"/>
    </source>
</evidence>
<keyword evidence="8" id="KW-1185">Reference proteome</keyword>
<feature type="compositionally biased region" description="Polar residues" evidence="5">
    <location>
        <begin position="40"/>
        <end position="49"/>
    </location>
</feature>
<dbReference type="PROSITE" id="PS00211">
    <property type="entry name" value="ABC_TRANSPORTER_1"/>
    <property type="match status" value="1"/>
</dbReference>
<dbReference type="InterPro" id="IPR017871">
    <property type="entry name" value="ABC_transporter-like_CS"/>
</dbReference>
<feature type="compositionally biased region" description="Basic and acidic residues" evidence="5">
    <location>
        <begin position="10"/>
        <end position="23"/>
    </location>
</feature>